<dbReference type="InterPro" id="IPR036881">
    <property type="entry name" value="Glyco_hydro_3_C_sf"/>
</dbReference>
<dbReference type="PANTHER" id="PTHR42715">
    <property type="entry name" value="BETA-GLUCOSIDASE"/>
    <property type="match status" value="1"/>
</dbReference>
<dbReference type="PANTHER" id="PTHR42715:SF10">
    <property type="entry name" value="BETA-GLUCOSIDASE"/>
    <property type="match status" value="1"/>
</dbReference>
<dbReference type="Pfam" id="PF01915">
    <property type="entry name" value="Glyco_hydro_3_C"/>
    <property type="match status" value="1"/>
</dbReference>
<feature type="domain" description="Fibronectin type III-like" evidence="6">
    <location>
        <begin position="658"/>
        <end position="728"/>
    </location>
</feature>
<dbReference type="SUPFAM" id="SSF52279">
    <property type="entry name" value="Beta-D-glucan exohydrolase, C-terminal domain"/>
    <property type="match status" value="1"/>
</dbReference>
<dbReference type="Pfam" id="PF00933">
    <property type="entry name" value="Glyco_hydro_3"/>
    <property type="match status" value="1"/>
</dbReference>
<dbReference type="InterPro" id="IPR050288">
    <property type="entry name" value="Cellulose_deg_GH3"/>
</dbReference>
<organism evidence="7 8">
    <name type="scientific">Bifidobacterium choloepi</name>
    <dbReference type="NCBI Taxonomy" id="2614131"/>
    <lineage>
        <taxon>Bacteria</taxon>
        <taxon>Bacillati</taxon>
        <taxon>Actinomycetota</taxon>
        <taxon>Actinomycetes</taxon>
        <taxon>Bifidobacteriales</taxon>
        <taxon>Bifidobacteriaceae</taxon>
        <taxon>Bifidobacterium</taxon>
    </lineage>
</organism>
<keyword evidence="2 4" id="KW-0378">Hydrolase</keyword>
<dbReference type="InterPro" id="IPR017853">
    <property type="entry name" value="GH"/>
</dbReference>
<dbReference type="AlphaFoldDB" id="A0A6I5NMJ6"/>
<dbReference type="Pfam" id="PF14310">
    <property type="entry name" value="Fn3-like"/>
    <property type="match status" value="1"/>
</dbReference>
<dbReference type="Gene3D" id="2.60.40.10">
    <property type="entry name" value="Immunoglobulins"/>
    <property type="match status" value="1"/>
</dbReference>
<dbReference type="InterPro" id="IPR036962">
    <property type="entry name" value="Glyco_hydro_3_N_sf"/>
</dbReference>
<accession>A0A6I5NMJ6</accession>
<proteinExistence type="inferred from homology"/>
<dbReference type="PROSITE" id="PS00775">
    <property type="entry name" value="GLYCOSYL_HYDROL_F3"/>
    <property type="match status" value="1"/>
</dbReference>
<evidence type="ECO:0000259" key="6">
    <source>
        <dbReference type="SMART" id="SM01217"/>
    </source>
</evidence>
<protein>
    <submittedName>
        <fullName evidence="7">Glycoside hydrolase family 3 protein</fullName>
    </submittedName>
</protein>
<dbReference type="InterPro" id="IPR026891">
    <property type="entry name" value="Fn3-like"/>
</dbReference>
<feature type="region of interest" description="Disordered" evidence="5">
    <location>
        <begin position="778"/>
        <end position="832"/>
    </location>
</feature>
<dbReference type="PRINTS" id="PR00133">
    <property type="entry name" value="GLHYDRLASE3"/>
</dbReference>
<dbReference type="SMART" id="SM01217">
    <property type="entry name" value="Fn3_like"/>
    <property type="match status" value="1"/>
</dbReference>
<comment type="similarity">
    <text evidence="1 4">Belongs to the glycosyl hydrolase 3 family.</text>
</comment>
<dbReference type="EMBL" id="VYSG01000001">
    <property type="protein sequence ID" value="NEG69962.1"/>
    <property type="molecule type" value="Genomic_DNA"/>
</dbReference>
<evidence type="ECO:0000256" key="4">
    <source>
        <dbReference type="RuleBase" id="RU361161"/>
    </source>
</evidence>
<gene>
    <name evidence="7" type="ORF">F6S87_04995</name>
</gene>
<dbReference type="Proteomes" id="UP000469292">
    <property type="component" value="Unassembled WGS sequence"/>
</dbReference>
<feature type="compositionally biased region" description="Polar residues" evidence="5">
    <location>
        <begin position="344"/>
        <end position="354"/>
    </location>
</feature>
<dbReference type="RefSeq" id="WP_163227461.1">
    <property type="nucleotide sequence ID" value="NZ_VYSG01000001.1"/>
</dbReference>
<feature type="compositionally biased region" description="Low complexity" evidence="5">
    <location>
        <begin position="358"/>
        <end position="378"/>
    </location>
</feature>
<dbReference type="InterPro" id="IPR019800">
    <property type="entry name" value="Glyco_hydro_3_AS"/>
</dbReference>
<comment type="caution">
    <text evidence="7">The sequence shown here is derived from an EMBL/GenBank/DDBJ whole genome shotgun (WGS) entry which is preliminary data.</text>
</comment>
<dbReference type="GO" id="GO:0004553">
    <property type="term" value="F:hydrolase activity, hydrolyzing O-glycosyl compounds"/>
    <property type="evidence" value="ECO:0007669"/>
    <property type="project" value="InterPro"/>
</dbReference>
<dbReference type="InterPro" id="IPR002772">
    <property type="entry name" value="Glyco_hydro_3_C"/>
</dbReference>
<feature type="region of interest" description="Disordered" evidence="5">
    <location>
        <begin position="342"/>
        <end position="378"/>
    </location>
</feature>
<dbReference type="SUPFAM" id="SSF51445">
    <property type="entry name" value="(Trans)glycosidases"/>
    <property type="match status" value="1"/>
</dbReference>
<name>A0A6I5NMJ6_9BIFI</name>
<reference evidence="7 8" key="1">
    <citation type="submission" date="2019-09" db="EMBL/GenBank/DDBJ databases">
        <title>Phylogenetic characterization of a novel taxon of the genus Bifidobacterium: Bifidobacterium choloepi sp. nov.</title>
        <authorList>
            <person name="Modesto M."/>
            <person name="Satti M."/>
        </authorList>
    </citation>
    <scope>NUCLEOTIDE SEQUENCE [LARGE SCALE GENOMIC DNA]</scope>
    <source>
        <strain evidence="7 8">BRDM6</strain>
    </source>
</reference>
<keyword evidence="8" id="KW-1185">Reference proteome</keyword>
<keyword evidence="3" id="KW-0119">Carbohydrate metabolism</keyword>
<evidence type="ECO:0000256" key="1">
    <source>
        <dbReference type="ARBA" id="ARBA00005336"/>
    </source>
</evidence>
<evidence type="ECO:0000256" key="3">
    <source>
        <dbReference type="ARBA" id="ARBA00023277"/>
    </source>
</evidence>
<dbReference type="Gene3D" id="3.40.50.1700">
    <property type="entry name" value="Glycoside hydrolase family 3 C-terminal domain"/>
    <property type="match status" value="1"/>
</dbReference>
<sequence length="941" mass="99528">MGLEDDLRKCSPIELAALLSGEDMWTSRGNVRAAVPKFVMSDGPHGVRCAVGMASDLPGTECAKEATSFPCGVNLAMSWDPDLAKTVGAAMADQARALGVNVLLGPAVNIQRNPLCGRNFEYLSEDPQVSGRIGAGLVKGIQSRGIAACPKHFAVNSQELRRQASDSVVDERTLRELYLTAFELVVRLSGPLTMMTSYNQVNGVYSHENRHLLTDILRNEWGFDGMTMSDWGGSNTAVGAALAGGSLEMPSPGLTSLRELEAAFRAGTVTHDDLLARALEVAKVARETYYDVPGDAPDLMSRKKKLQIGDDLLDRGHSLAFDAAVQTLTLLKNDSVAPYGGNTLDDSSAGSSATPEPGATGDSTGDATGDTTGAAATTVPALPLRPGCRVAVVGDLAVHARFQGGGSSEVTTHRADTILDALDALAEQPRESSRLDGRAAGQPGHRFTVVGYADGYRRDGKPDAGKLHEATKLARRDDVDVVVAVVGLTEADESESVDRATMALPKAQDNLMGALAALRKRTGKPVVAVLVAGGPVELPWADDVDGLLYTGLAGEAAGAATAAVLAGDVNPSGHLAQTWPLTYADCPNAAWFPAPGPHAIYREGPFVGYRYFATAGRPVRFPFGFGLSYSRFTLSDLEVNQWGVACIVSNDSPVDGKAVVQLYVAAPTDGGPHVARELKGFAKVDVPAGGRREARIEFDEMTFRHFDAGDGAWHVTSGAWTVMVGTSCVDLPLSSLVHIHGDRSPHPTDPALGSLAYADVHHATADDVRAMFRLARTPLPGERGTAPDVEDAGGARTGKSFRATSGSATMPRPEHRNPEVNGENLVPNEDPKPFGPNVPLSSWTRADGRLARLFAGSLQRKASKPDQHGAPDMGALFVLNMPPRAMQKMAGGKVDRAIVDDLVDFANGHALRAAARLVHDVPANMWTNTLAANKLRRAGRR</sequence>
<evidence type="ECO:0000256" key="5">
    <source>
        <dbReference type="SAM" id="MobiDB-lite"/>
    </source>
</evidence>
<evidence type="ECO:0000313" key="8">
    <source>
        <dbReference type="Proteomes" id="UP000469292"/>
    </source>
</evidence>
<dbReference type="InterPro" id="IPR013783">
    <property type="entry name" value="Ig-like_fold"/>
</dbReference>
<evidence type="ECO:0000313" key="7">
    <source>
        <dbReference type="EMBL" id="NEG69962.1"/>
    </source>
</evidence>
<dbReference type="Gene3D" id="3.20.20.300">
    <property type="entry name" value="Glycoside hydrolase, family 3, N-terminal domain"/>
    <property type="match status" value="1"/>
</dbReference>
<dbReference type="InterPro" id="IPR001764">
    <property type="entry name" value="Glyco_hydro_3_N"/>
</dbReference>
<dbReference type="GO" id="GO:0005975">
    <property type="term" value="P:carbohydrate metabolic process"/>
    <property type="evidence" value="ECO:0007669"/>
    <property type="project" value="InterPro"/>
</dbReference>
<keyword evidence="4" id="KW-0326">Glycosidase</keyword>
<evidence type="ECO:0000256" key="2">
    <source>
        <dbReference type="ARBA" id="ARBA00022801"/>
    </source>
</evidence>